<protein>
    <submittedName>
        <fullName evidence="2">Uncharacterized protein</fullName>
    </submittedName>
</protein>
<evidence type="ECO:0000313" key="2">
    <source>
        <dbReference type="EMBL" id="GAA0296843.1"/>
    </source>
</evidence>
<feature type="region of interest" description="Disordered" evidence="1">
    <location>
        <begin position="23"/>
        <end position="83"/>
    </location>
</feature>
<dbReference type="EMBL" id="BAAABV010000018">
    <property type="protein sequence ID" value="GAA0296843.1"/>
    <property type="molecule type" value="Genomic_DNA"/>
</dbReference>
<reference evidence="2 3" key="1">
    <citation type="journal article" date="2019" name="Int. J. Syst. Evol. Microbiol.">
        <title>The Global Catalogue of Microorganisms (GCM) 10K type strain sequencing project: providing services to taxonomists for standard genome sequencing and annotation.</title>
        <authorList>
            <consortium name="The Broad Institute Genomics Platform"/>
            <consortium name="The Broad Institute Genome Sequencing Center for Infectious Disease"/>
            <person name="Wu L."/>
            <person name="Ma J."/>
        </authorList>
    </citation>
    <scope>NUCLEOTIDE SEQUENCE [LARGE SCALE GENOMIC DNA]</scope>
    <source>
        <strain evidence="2 3">JCM 4505</strain>
    </source>
</reference>
<sequence length="83" mass="8711">MAAPVQFREVTAVWFSVLDASVPNPASGTLAGPTDTAAGCPRSGLILEAGRKDPGGGAERTRPTGRRPEPRETGSLTDRFRMS</sequence>
<evidence type="ECO:0000256" key="1">
    <source>
        <dbReference type="SAM" id="MobiDB-lite"/>
    </source>
</evidence>
<organism evidence="2 3">
    <name type="scientific">Streptomyces polychromogenes</name>
    <dbReference type="NCBI Taxonomy" id="67342"/>
    <lineage>
        <taxon>Bacteria</taxon>
        <taxon>Bacillati</taxon>
        <taxon>Actinomycetota</taxon>
        <taxon>Actinomycetes</taxon>
        <taxon>Kitasatosporales</taxon>
        <taxon>Streptomycetaceae</taxon>
        <taxon>Streptomyces</taxon>
    </lineage>
</organism>
<evidence type="ECO:0000313" key="3">
    <source>
        <dbReference type="Proteomes" id="UP001501867"/>
    </source>
</evidence>
<proteinExistence type="predicted"/>
<keyword evidence="3" id="KW-1185">Reference proteome</keyword>
<gene>
    <name evidence="2" type="ORF">GCM10010302_39380</name>
</gene>
<name>A0ABN0VFS5_9ACTN</name>
<accession>A0ABN0VFS5</accession>
<comment type="caution">
    <text evidence="2">The sequence shown here is derived from an EMBL/GenBank/DDBJ whole genome shotgun (WGS) entry which is preliminary data.</text>
</comment>
<feature type="compositionally biased region" description="Basic and acidic residues" evidence="1">
    <location>
        <begin position="49"/>
        <end position="83"/>
    </location>
</feature>
<dbReference type="Proteomes" id="UP001501867">
    <property type="component" value="Unassembled WGS sequence"/>
</dbReference>